<organism evidence="2 3">
    <name type="scientific">Halocynthiibacter styelae</name>
    <dbReference type="NCBI Taxonomy" id="2761955"/>
    <lineage>
        <taxon>Bacteria</taxon>
        <taxon>Pseudomonadati</taxon>
        <taxon>Pseudomonadota</taxon>
        <taxon>Alphaproteobacteria</taxon>
        <taxon>Rhodobacterales</taxon>
        <taxon>Paracoccaceae</taxon>
        <taxon>Halocynthiibacter</taxon>
    </lineage>
</organism>
<accession>A0A8J7J516</accession>
<feature type="transmembrane region" description="Helical" evidence="1">
    <location>
        <begin position="20"/>
        <end position="37"/>
    </location>
</feature>
<dbReference type="Proteomes" id="UP000640583">
    <property type="component" value="Unassembled WGS sequence"/>
</dbReference>
<sequence>MDLKVEHEMHKRRFSRNAGLGFVLVGLVVLVFGITIVKVRMIGNVPEAYNAAAGLPTAEAGE</sequence>
<protein>
    <recommendedName>
        <fullName evidence="4">Cytochrome C oxidase assembly protein</fullName>
    </recommendedName>
</protein>
<evidence type="ECO:0000256" key="1">
    <source>
        <dbReference type="SAM" id="Phobius"/>
    </source>
</evidence>
<keyword evidence="1" id="KW-0472">Membrane</keyword>
<proteinExistence type="predicted"/>
<dbReference type="EMBL" id="JADCKQ010000004">
    <property type="protein sequence ID" value="MBI1493485.1"/>
    <property type="molecule type" value="Genomic_DNA"/>
</dbReference>
<gene>
    <name evidence="2" type="ORF">H1D41_07565</name>
</gene>
<dbReference type="AlphaFoldDB" id="A0A8J7J516"/>
<name>A0A8J7J516_9RHOB</name>
<dbReference type="RefSeq" id="WP_228848314.1">
    <property type="nucleotide sequence ID" value="NZ_JADCKQ010000004.1"/>
</dbReference>
<comment type="caution">
    <text evidence="2">The sequence shown here is derived from an EMBL/GenBank/DDBJ whole genome shotgun (WGS) entry which is preliminary data.</text>
</comment>
<keyword evidence="1" id="KW-1133">Transmembrane helix</keyword>
<evidence type="ECO:0000313" key="3">
    <source>
        <dbReference type="Proteomes" id="UP000640583"/>
    </source>
</evidence>
<reference evidence="2" key="1">
    <citation type="submission" date="2020-10" db="EMBL/GenBank/DDBJ databases">
        <title>Paenihalocynthiibacter styelae gen. nov., sp. nov., isolated from stalked sea squirt Styela clava.</title>
        <authorList>
            <person name="Kim Y.-O."/>
            <person name="Yoon J.-H."/>
        </authorList>
    </citation>
    <scope>NUCLEOTIDE SEQUENCE</scope>
    <source>
        <strain evidence="2">MYP1-1</strain>
    </source>
</reference>
<keyword evidence="3" id="KW-1185">Reference proteome</keyword>
<evidence type="ECO:0000313" key="2">
    <source>
        <dbReference type="EMBL" id="MBI1493485.1"/>
    </source>
</evidence>
<keyword evidence="1" id="KW-0812">Transmembrane</keyword>
<evidence type="ECO:0008006" key="4">
    <source>
        <dbReference type="Google" id="ProtNLM"/>
    </source>
</evidence>